<dbReference type="GO" id="GO:0006511">
    <property type="term" value="P:ubiquitin-dependent protein catabolic process"/>
    <property type="evidence" value="ECO:0007669"/>
    <property type="project" value="TreeGrafter"/>
</dbReference>
<dbReference type="GO" id="GO:0008270">
    <property type="term" value="F:zinc ion binding"/>
    <property type="evidence" value="ECO:0007669"/>
    <property type="project" value="UniProtKB-KW"/>
</dbReference>
<evidence type="ECO:0000313" key="9">
    <source>
        <dbReference type="Proteomes" id="UP000623129"/>
    </source>
</evidence>
<dbReference type="InterPro" id="IPR033489">
    <property type="entry name" value="RBBP6"/>
</dbReference>
<dbReference type="Proteomes" id="UP000623129">
    <property type="component" value="Unassembled WGS sequence"/>
</dbReference>
<evidence type="ECO:0000256" key="2">
    <source>
        <dbReference type="ARBA" id="ARBA00022723"/>
    </source>
</evidence>
<evidence type="ECO:0000313" key="8">
    <source>
        <dbReference type="EMBL" id="KAF3326715.1"/>
    </source>
</evidence>
<feature type="region of interest" description="Disordered" evidence="6">
    <location>
        <begin position="584"/>
        <end position="828"/>
    </location>
</feature>
<evidence type="ECO:0000256" key="5">
    <source>
        <dbReference type="ARBA" id="ARBA00023242"/>
    </source>
</evidence>
<evidence type="ECO:0000256" key="3">
    <source>
        <dbReference type="ARBA" id="ARBA00022771"/>
    </source>
</evidence>
<dbReference type="AlphaFoldDB" id="A0A833VHN4"/>
<dbReference type="Gene3D" id="3.10.20.90">
    <property type="entry name" value="Phosphatidylinositol 3-kinase Catalytic Subunit, Chain A, domain 1"/>
    <property type="match status" value="1"/>
</dbReference>
<sequence>MSVYFKFKSAKEFNSLPIEGQFISIGNLKERIFELKHLGRGNDFDIVVSNAQTNEEYLDEAALIPRNTSVLIRRVPGRPRMRMVANLEEVKAIEDSTQNITPDTSNVAAQHTTINPEESEWDEFGNDPYAIVAEGQLAQSFNPANVSSSDKLDEDSKLRALLETPSLDWSSQNDGPRGRGYGRGIGGRMMGGRGFGRGLFENRNPPPGYVCHRCNITGHFIQHCPTNGNPAYDPKRFKPPTGIPKSMLMTTPDGSYSLPGGAVAVLQPNEAAFEREIEGIPTLARAATVSTDLLPENLRCPLCKEIMKDAVLTSKCCFNSFCDKCIRDRIINESKCACGSRDVLADDLLPNKTLRETINQMLESAATSSQEKAGSHVQAQDMQSSVPVQEKVPSPAVSGLRVDTKGPAPVKEFSLEGANGVKALVASDATPESATNKDPRSPEKSPLMKDNAEKPPIGDQAKKKKKKKQRPTEELGGFNGYMQMPGPSFNPCFGNAMPHMPMDPFMGTAPYGGPMHPFMGLPPAPYGGGFPPVPDPFMAQHYMNMMPPAPRDLAELALGNVGMNRGPPPMMHRGEDFEGRRVDFRRRRDMEGPPERFERERRDPRDWDARRERREGSSARDVSSIPKHKPSTSSQGASRPERPERPERSERSVRPDRRSTQEREHRAKSHDSPPHQSPRRSKKRSSHQEADEAAPTADLPAAEDLPPPSKKMKGSVFSRICFPEGGSTSKKAKISESEVVPPPPPPRSSSRVKEDRYDPATSKDSRLRSKRSYDDEDDESSDEDRHFKRRSRRKEDYEDVPEEEHRHSRRSKEHDRTHYHRSSSRQRD</sequence>
<feature type="region of interest" description="Disordered" evidence="6">
    <location>
        <begin position="426"/>
        <end position="481"/>
    </location>
</feature>
<feature type="compositionally biased region" description="Basic and acidic residues" evidence="6">
    <location>
        <begin position="435"/>
        <end position="453"/>
    </location>
</feature>
<comment type="subcellular location">
    <subcellularLocation>
        <location evidence="1">Nucleus</location>
    </subcellularLocation>
</comment>
<organism evidence="8 9">
    <name type="scientific">Carex littledalei</name>
    <dbReference type="NCBI Taxonomy" id="544730"/>
    <lineage>
        <taxon>Eukaryota</taxon>
        <taxon>Viridiplantae</taxon>
        <taxon>Streptophyta</taxon>
        <taxon>Embryophyta</taxon>
        <taxon>Tracheophyta</taxon>
        <taxon>Spermatophyta</taxon>
        <taxon>Magnoliopsida</taxon>
        <taxon>Liliopsida</taxon>
        <taxon>Poales</taxon>
        <taxon>Cyperaceae</taxon>
        <taxon>Cyperoideae</taxon>
        <taxon>Cariceae</taxon>
        <taxon>Carex</taxon>
        <taxon>Carex subgen. Euthyceras</taxon>
    </lineage>
</organism>
<evidence type="ECO:0000256" key="4">
    <source>
        <dbReference type="ARBA" id="ARBA00022833"/>
    </source>
</evidence>
<dbReference type="GO" id="GO:0005634">
    <property type="term" value="C:nucleus"/>
    <property type="evidence" value="ECO:0007669"/>
    <property type="project" value="UniProtKB-SubCell"/>
</dbReference>
<dbReference type="Gene3D" id="4.10.60.10">
    <property type="entry name" value="Zinc finger, CCHC-type"/>
    <property type="match status" value="1"/>
</dbReference>
<comment type="caution">
    <text evidence="8">The sequence shown here is derived from an EMBL/GenBank/DDBJ whole genome shotgun (WGS) entry which is preliminary data.</text>
</comment>
<dbReference type="GO" id="GO:0006397">
    <property type="term" value="P:mRNA processing"/>
    <property type="evidence" value="ECO:0007669"/>
    <property type="project" value="InterPro"/>
</dbReference>
<dbReference type="CDD" id="cd16620">
    <property type="entry name" value="vRING-HC-C4C4_RBBP6"/>
    <property type="match status" value="1"/>
</dbReference>
<feature type="compositionally biased region" description="Basic residues" evidence="6">
    <location>
        <begin position="807"/>
        <end position="828"/>
    </location>
</feature>
<keyword evidence="9" id="KW-1185">Reference proteome</keyword>
<accession>A0A833VHN4</accession>
<dbReference type="PANTHER" id="PTHR15439">
    <property type="entry name" value="RETINOBLASTOMA-BINDING PROTEIN 6"/>
    <property type="match status" value="1"/>
</dbReference>
<gene>
    <name evidence="8" type="ORF">FCM35_KLT08345</name>
</gene>
<evidence type="ECO:0000256" key="1">
    <source>
        <dbReference type="ARBA" id="ARBA00004123"/>
    </source>
</evidence>
<evidence type="ECO:0000259" key="7">
    <source>
        <dbReference type="PROSITE" id="PS51282"/>
    </source>
</evidence>
<name>A0A833VHN4_9POAL</name>
<feature type="compositionally biased region" description="Basic and acidic residues" evidence="6">
    <location>
        <begin position="639"/>
        <end position="673"/>
    </location>
</feature>
<dbReference type="SMART" id="SM01180">
    <property type="entry name" value="DWNN"/>
    <property type="match status" value="1"/>
</dbReference>
<feature type="compositionally biased region" description="Basic and acidic residues" evidence="6">
    <location>
        <begin position="584"/>
        <end position="618"/>
    </location>
</feature>
<dbReference type="InterPro" id="IPR013083">
    <property type="entry name" value="Znf_RING/FYVE/PHD"/>
</dbReference>
<keyword evidence="5" id="KW-0539">Nucleus</keyword>
<dbReference type="InterPro" id="IPR025829">
    <property type="entry name" value="Zn_knuckle_CX2CX3GHX4C"/>
</dbReference>
<dbReference type="InterPro" id="IPR014891">
    <property type="entry name" value="DWNN_domain"/>
</dbReference>
<dbReference type="Gene3D" id="3.30.40.10">
    <property type="entry name" value="Zinc/RING finger domain, C3HC4 (zinc finger)"/>
    <property type="match status" value="1"/>
</dbReference>
<feature type="domain" description="DWNN" evidence="7">
    <location>
        <begin position="3"/>
        <end position="76"/>
    </location>
</feature>
<dbReference type="GO" id="GO:0016567">
    <property type="term" value="P:protein ubiquitination"/>
    <property type="evidence" value="ECO:0007669"/>
    <property type="project" value="InterPro"/>
</dbReference>
<reference evidence="8" key="1">
    <citation type="submission" date="2020-01" db="EMBL/GenBank/DDBJ databases">
        <title>Genome sequence of Kobresia littledalei, the first chromosome-level genome in the family Cyperaceae.</title>
        <authorList>
            <person name="Qu G."/>
        </authorList>
    </citation>
    <scope>NUCLEOTIDE SEQUENCE</scope>
    <source>
        <strain evidence="8">C.B.Clarke</strain>
        <tissue evidence="8">Leaf</tissue>
    </source>
</reference>
<feature type="compositionally biased region" description="Basic and acidic residues" evidence="6">
    <location>
        <begin position="751"/>
        <end position="773"/>
    </location>
</feature>
<keyword evidence="3" id="KW-0863">Zinc-finger</keyword>
<dbReference type="Pfam" id="PF08783">
    <property type="entry name" value="DWNN"/>
    <property type="match status" value="1"/>
</dbReference>
<dbReference type="PROSITE" id="PS51282">
    <property type="entry name" value="DWNN"/>
    <property type="match status" value="1"/>
</dbReference>
<dbReference type="OrthoDB" id="106784at2759"/>
<protein>
    <submittedName>
        <fullName evidence="8">E3 ubiquitin-protein ligase RBBP6</fullName>
    </submittedName>
</protein>
<keyword evidence="4" id="KW-0862">Zinc</keyword>
<feature type="region of interest" description="Disordered" evidence="6">
    <location>
        <begin position="364"/>
        <end position="404"/>
    </location>
</feature>
<dbReference type="SUPFAM" id="SSF57850">
    <property type="entry name" value="RING/U-box"/>
    <property type="match status" value="1"/>
</dbReference>
<proteinExistence type="predicted"/>
<keyword evidence="2" id="KW-0479">Metal-binding</keyword>
<evidence type="ECO:0000256" key="6">
    <source>
        <dbReference type="SAM" id="MobiDB-lite"/>
    </source>
</evidence>
<dbReference type="GO" id="GO:0061630">
    <property type="term" value="F:ubiquitin protein ligase activity"/>
    <property type="evidence" value="ECO:0007669"/>
    <property type="project" value="InterPro"/>
</dbReference>
<dbReference type="Pfam" id="PF13696">
    <property type="entry name" value="zf-CCHC_2"/>
    <property type="match status" value="1"/>
</dbReference>
<feature type="compositionally biased region" description="Polar residues" evidence="6">
    <location>
        <begin position="364"/>
        <end position="387"/>
    </location>
</feature>
<dbReference type="EMBL" id="SWLB01000018">
    <property type="protein sequence ID" value="KAF3326715.1"/>
    <property type="molecule type" value="Genomic_DNA"/>
</dbReference>
<feature type="compositionally biased region" description="Low complexity" evidence="6">
    <location>
        <begin position="693"/>
        <end position="704"/>
    </location>
</feature>
<dbReference type="PANTHER" id="PTHR15439:SF0">
    <property type="entry name" value="CELL DIVISION CYCLE AND APOPTOSIS REGULATOR PROTEIN 1-RELATED"/>
    <property type="match status" value="1"/>
</dbReference>
<feature type="region of interest" description="Disordered" evidence="6">
    <location>
        <begin position="167"/>
        <end position="186"/>
    </location>
</feature>